<name>A0ABS7UGK6_9ACTN</name>
<comment type="caution">
    <text evidence="1">The sequence shown here is derived from an EMBL/GenBank/DDBJ whole genome shotgun (WGS) entry which is preliminary data.</text>
</comment>
<organism evidence="1 3">
    <name type="scientific">Nocardioides mangrovi</name>
    <dbReference type="NCBI Taxonomy" id="2874580"/>
    <lineage>
        <taxon>Bacteria</taxon>
        <taxon>Bacillati</taxon>
        <taxon>Actinomycetota</taxon>
        <taxon>Actinomycetes</taxon>
        <taxon>Propionibacteriales</taxon>
        <taxon>Nocardioidaceae</taxon>
        <taxon>Nocardioides</taxon>
    </lineage>
</organism>
<dbReference type="EMBL" id="JAIQZJ010000017">
    <property type="protein sequence ID" value="MBZ5740812.1"/>
    <property type="molecule type" value="Genomic_DNA"/>
</dbReference>
<evidence type="ECO:0000313" key="3">
    <source>
        <dbReference type="Proteomes" id="UP000780875"/>
    </source>
</evidence>
<dbReference type="EMBL" id="JAIQZJ010000011">
    <property type="protein sequence ID" value="MBZ5740017.1"/>
    <property type="molecule type" value="Genomic_DNA"/>
</dbReference>
<evidence type="ECO:0000313" key="1">
    <source>
        <dbReference type="EMBL" id="MBZ5740017.1"/>
    </source>
</evidence>
<reference evidence="1 3" key="1">
    <citation type="submission" date="2021-09" db="EMBL/GenBank/DDBJ databases">
        <title>Whole genome sequence of Nocardioides sp. GBK3QG-3.</title>
        <authorList>
            <person name="Tuo L."/>
        </authorList>
    </citation>
    <scope>NUCLEOTIDE SEQUENCE [LARGE SCALE GENOMIC DNA]</scope>
    <source>
        <strain evidence="1 3">GBK3QG-3</strain>
    </source>
</reference>
<evidence type="ECO:0008006" key="4">
    <source>
        <dbReference type="Google" id="ProtNLM"/>
    </source>
</evidence>
<protein>
    <recommendedName>
        <fullName evidence="4">DUF2339 domain-containing protein</fullName>
    </recommendedName>
</protein>
<proteinExistence type="predicted"/>
<gene>
    <name evidence="1" type="ORF">K8U61_17715</name>
    <name evidence="2" type="ORF">K8U61_21760</name>
</gene>
<dbReference type="Proteomes" id="UP000780875">
    <property type="component" value="Unassembled WGS sequence"/>
</dbReference>
<keyword evidence="3" id="KW-1185">Reference proteome</keyword>
<dbReference type="RefSeq" id="WP_224124372.1">
    <property type="nucleotide sequence ID" value="NZ_JAIQZJ010000011.1"/>
</dbReference>
<evidence type="ECO:0000313" key="2">
    <source>
        <dbReference type="EMBL" id="MBZ5740812.1"/>
    </source>
</evidence>
<accession>A0ABS7UGK6</accession>
<sequence length="161" mass="16794">MTDLSREQDPMDGRTAAGVQQLQDDLAALTRVLLGLPTAGGARVRVPSSPVAQVAPVVPLVPAAPPDDEPWFAPLLHVVADAPEPGVELTPEPELRLTPEPGLEPLTEVPSLVALAPVVPLVPDAPEVAETAEDVVEVADDAAPDPHRAASVLAELRFLDD</sequence>